<dbReference type="EMBL" id="CACVBM020001407">
    <property type="protein sequence ID" value="CAA7049154.1"/>
    <property type="molecule type" value="Genomic_DNA"/>
</dbReference>
<reference evidence="1" key="1">
    <citation type="submission" date="2020-01" db="EMBL/GenBank/DDBJ databases">
        <authorList>
            <person name="Mishra B."/>
        </authorList>
    </citation>
    <scope>NUCLEOTIDE SEQUENCE [LARGE SCALE GENOMIC DNA]</scope>
</reference>
<proteinExistence type="predicted"/>
<dbReference type="OrthoDB" id="1112287at2759"/>
<gene>
    <name evidence="1" type="ORF">MERR_LOCUS36389</name>
</gene>
<keyword evidence="2" id="KW-1185">Reference proteome</keyword>
<name>A0A6D2KIS8_9BRAS</name>
<sequence>MSLLLNHHPSKLCFRKPVLVRSYPRPSDAFSPSFIQMPPCSIASIKPCGPDLGELVVHSPRGDPEFLSKKVPLELVTRDPMITIGASHGWVATLKKDGVLRLQDDLNPHASYTDPKRIPLPPLERLCVVVKPRSSPTWQCPHLLRRMKTVSWLSSSWVLS</sequence>
<organism evidence="1 2">
    <name type="scientific">Microthlaspi erraticum</name>
    <dbReference type="NCBI Taxonomy" id="1685480"/>
    <lineage>
        <taxon>Eukaryota</taxon>
        <taxon>Viridiplantae</taxon>
        <taxon>Streptophyta</taxon>
        <taxon>Embryophyta</taxon>
        <taxon>Tracheophyta</taxon>
        <taxon>Spermatophyta</taxon>
        <taxon>Magnoliopsida</taxon>
        <taxon>eudicotyledons</taxon>
        <taxon>Gunneridae</taxon>
        <taxon>Pentapetalae</taxon>
        <taxon>rosids</taxon>
        <taxon>malvids</taxon>
        <taxon>Brassicales</taxon>
        <taxon>Brassicaceae</taxon>
        <taxon>Coluteocarpeae</taxon>
        <taxon>Microthlaspi</taxon>
    </lineage>
</organism>
<comment type="caution">
    <text evidence="1">The sequence shown here is derived from an EMBL/GenBank/DDBJ whole genome shotgun (WGS) entry which is preliminary data.</text>
</comment>
<evidence type="ECO:0000313" key="1">
    <source>
        <dbReference type="EMBL" id="CAA7049154.1"/>
    </source>
</evidence>
<dbReference type="Proteomes" id="UP000467841">
    <property type="component" value="Unassembled WGS sequence"/>
</dbReference>
<protein>
    <submittedName>
        <fullName evidence="1">Uncharacterized protein</fullName>
    </submittedName>
</protein>
<dbReference type="AlphaFoldDB" id="A0A6D2KIS8"/>
<accession>A0A6D2KIS8</accession>
<evidence type="ECO:0000313" key="2">
    <source>
        <dbReference type="Proteomes" id="UP000467841"/>
    </source>
</evidence>